<dbReference type="EMBL" id="BMJH01000001">
    <property type="protein sequence ID" value="GGC63509.1"/>
    <property type="molecule type" value="Genomic_DNA"/>
</dbReference>
<evidence type="ECO:0000256" key="4">
    <source>
        <dbReference type="ARBA" id="ARBA00022989"/>
    </source>
</evidence>
<evidence type="ECO:0000259" key="7">
    <source>
        <dbReference type="Pfam" id="PF13396"/>
    </source>
</evidence>
<evidence type="ECO:0000256" key="2">
    <source>
        <dbReference type="ARBA" id="ARBA00022475"/>
    </source>
</evidence>
<evidence type="ECO:0000256" key="6">
    <source>
        <dbReference type="SAM" id="Phobius"/>
    </source>
</evidence>
<organism evidence="8 9">
    <name type="scientific">Hoyosella rhizosphaerae</name>
    <dbReference type="NCBI Taxonomy" id="1755582"/>
    <lineage>
        <taxon>Bacteria</taxon>
        <taxon>Bacillati</taxon>
        <taxon>Actinomycetota</taxon>
        <taxon>Actinomycetes</taxon>
        <taxon>Mycobacteriales</taxon>
        <taxon>Hoyosellaceae</taxon>
        <taxon>Hoyosella</taxon>
    </lineage>
</organism>
<keyword evidence="2" id="KW-1003">Cell membrane</keyword>
<keyword evidence="3 6" id="KW-0812">Transmembrane</keyword>
<reference evidence="8" key="2">
    <citation type="submission" date="2020-09" db="EMBL/GenBank/DDBJ databases">
        <authorList>
            <person name="Sun Q."/>
            <person name="Zhou Y."/>
        </authorList>
    </citation>
    <scope>NUCLEOTIDE SEQUENCE</scope>
    <source>
        <strain evidence="8">CGMCC 1.15478</strain>
    </source>
</reference>
<dbReference type="AlphaFoldDB" id="A0A916XCC2"/>
<dbReference type="RefSeq" id="WP_188672138.1">
    <property type="nucleotide sequence ID" value="NZ_BMJH01000001.1"/>
</dbReference>
<comment type="subcellular location">
    <subcellularLocation>
        <location evidence="1">Cell membrane</location>
        <topology evidence="1">Multi-pass membrane protein</topology>
    </subcellularLocation>
</comment>
<feature type="domain" description="Cardiolipin synthase N-terminal" evidence="7">
    <location>
        <begin position="11"/>
        <end position="55"/>
    </location>
</feature>
<evidence type="ECO:0000256" key="5">
    <source>
        <dbReference type="ARBA" id="ARBA00023136"/>
    </source>
</evidence>
<dbReference type="GO" id="GO:0005886">
    <property type="term" value="C:plasma membrane"/>
    <property type="evidence" value="ECO:0007669"/>
    <property type="project" value="UniProtKB-SubCell"/>
</dbReference>
<keyword evidence="5 6" id="KW-0472">Membrane</keyword>
<dbReference type="Proteomes" id="UP000641514">
    <property type="component" value="Unassembled WGS sequence"/>
</dbReference>
<evidence type="ECO:0000256" key="3">
    <source>
        <dbReference type="ARBA" id="ARBA00022692"/>
    </source>
</evidence>
<keyword evidence="4 6" id="KW-1133">Transmembrane helix</keyword>
<reference evidence="8" key="1">
    <citation type="journal article" date="2014" name="Int. J. Syst. Evol. Microbiol.">
        <title>Complete genome sequence of Corynebacterium casei LMG S-19264T (=DSM 44701T), isolated from a smear-ripened cheese.</title>
        <authorList>
            <consortium name="US DOE Joint Genome Institute (JGI-PGF)"/>
            <person name="Walter F."/>
            <person name="Albersmeier A."/>
            <person name="Kalinowski J."/>
            <person name="Ruckert C."/>
        </authorList>
    </citation>
    <scope>NUCLEOTIDE SEQUENCE</scope>
    <source>
        <strain evidence="8">CGMCC 1.15478</strain>
    </source>
</reference>
<feature type="transmembrane region" description="Helical" evidence="6">
    <location>
        <begin position="32"/>
        <end position="53"/>
    </location>
</feature>
<sequence>MPYIMLVTFVVLVACLIDIILTDNTRVRNLPKPLWILLVIFLPLAGSVVWLVAGRPYSDDAPRRTTGFPEYERPGRHIAQRAEDDDEFLRQCRARAEEQRRRYKQQNKDDNPAS</sequence>
<gene>
    <name evidence="8" type="ORF">GCM10011410_14970</name>
</gene>
<proteinExistence type="predicted"/>
<dbReference type="InterPro" id="IPR027379">
    <property type="entry name" value="CLS_N"/>
</dbReference>
<evidence type="ECO:0000313" key="8">
    <source>
        <dbReference type="EMBL" id="GGC63509.1"/>
    </source>
</evidence>
<protein>
    <submittedName>
        <fullName evidence="8">Membrane protein</fullName>
    </submittedName>
</protein>
<comment type="caution">
    <text evidence="8">The sequence shown here is derived from an EMBL/GenBank/DDBJ whole genome shotgun (WGS) entry which is preliminary data.</text>
</comment>
<evidence type="ECO:0000313" key="9">
    <source>
        <dbReference type="Proteomes" id="UP000641514"/>
    </source>
</evidence>
<dbReference type="Pfam" id="PF13396">
    <property type="entry name" value="PLDc_N"/>
    <property type="match status" value="1"/>
</dbReference>
<name>A0A916XCC2_9ACTN</name>
<keyword evidence="9" id="KW-1185">Reference proteome</keyword>
<evidence type="ECO:0000256" key="1">
    <source>
        <dbReference type="ARBA" id="ARBA00004651"/>
    </source>
</evidence>
<accession>A0A916XCC2</accession>